<evidence type="ECO:0000313" key="2">
    <source>
        <dbReference type="Proteomes" id="UP000198963"/>
    </source>
</evidence>
<keyword evidence="2" id="KW-1185">Reference proteome</keyword>
<dbReference type="EMBL" id="LT629774">
    <property type="protein sequence ID" value="SDS54074.1"/>
    <property type="molecule type" value="Genomic_DNA"/>
</dbReference>
<name>A0A1H1T1N3_9FLAO</name>
<gene>
    <name evidence="1" type="ORF">SAMN04489797_1825</name>
</gene>
<dbReference type="AlphaFoldDB" id="A0A1H1T1N3"/>
<dbReference type="Proteomes" id="UP000198963">
    <property type="component" value="Chromosome I"/>
</dbReference>
<evidence type="ECO:0000313" key="1">
    <source>
        <dbReference type="EMBL" id="SDS54074.1"/>
    </source>
</evidence>
<protein>
    <submittedName>
        <fullName evidence="1">Uncharacterized protein</fullName>
    </submittedName>
</protein>
<organism evidence="1 2">
    <name type="scientific">Winogradskyella sediminis</name>
    <dbReference type="NCBI Taxonomy" id="1382466"/>
    <lineage>
        <taxon>Bacteria</taxon>
        <taxon>Pseudomonadati</taxon>
        <taxon>Bacteroidota</taxon>
        <taxon>Flavobacteriia</taxon>
        <taxon>Flavobacteriales</taxon>
        <taxon>Flavobacteriaceae</taxon>
        <taxon>Winogradskyella</taxon>
    </lineage>
</organism>
<sequence>MKPRFLFLAIVCCLSCNEKEKQLEKKLFQLELKNQILISQLDSLQNISAIKFETLLSEDVLADSLRRSHVNDYIPYYKLNQIRAEDSLLIEKYITFAKENQVSYLSTYALDRIQDIKFKRSQIKINGIVGSRQWEGITNLMFPYKGNKNERIEFRKDGTVLFYTNDKLVAEDTFKIQYPSSYPVGNYITFSKLGTYAMSLKKNNRLTLTKGRGICIDCGTNIYKKH</sequence>
<proteinExistence type="predicted"/>
<dbReference type="STRING" id="1249933.SAMN04489797_1825"/>
<accession>A0A1H1T1N3</accession>
<dbReference type="RefSeq" id="WP_092446353.1">
    <property type="nucleotide sequence ID" value="NZ_LT629774.1"/>
</dbReference>
<reference evidence="1 2" key="1">
    <citation type="submission" date="2016-10" db="EMBL/GenBank/DDBJ databases">
        <authorList>
            <person name="Varghese N."/>
            <person name="Submissions S."/>
        </authorList>
    </citation>
    <scope>NUCLEOTIDE SEQUENCE [LARGE SCALE GENOMIC DNA]</scope>
    <source>
        <strain evidence="1 2">RHA_55</strain>
    </source>
</reference>